<comment type="caution">
    <text evidence="10">The sequence shown here is derived from an EMBL/GenBank/DDBJ whole genome shotgun (WGS) entry which is preliminary data.</text>
</comment>
<feature type="chain" id="PRO_5040141306" description="DDE Tnp4 domain-containing protein" evidence="8">
    <location>
        <begin position="22"/>
        <end position="334"/>
    </location>
</feature>
<comment type="cofactor">
    <cofactor evidence="1">
        <name>a divalent metal cation</name>
        <dbReference type="ChEBI" id="CHEBI:60240"/>
    </cofactor>
</comment>
<dbReference type="InterPro" id="IPR045249">
    <property type="entry name" value="HARBI1-like"/>
</dbReference>
<proteinExistence type="inferred from homology"/>
<keyword evidence="4" id="KW-0540">Nuclease</keyword>
<reference evidence="10" key="1">
    <citation type="submission" date="2022-03" db="EMBL/GenBank/DDBJ databases">
        <authorList>
            <person name="Sayadi A."/>
        </authorList>
    </citation>
    <scope>NUCLEOTIDE SEQUENCE</scope>
</reference>
<evidence type="ECO:0000256" key="5">
    <source>
        <dbReference type="ARBA" id="ARBA00022723"/>
    </source>
</evidence>
<dbReference type="GO" id="GO:0046872">
    <property type="term" value="F:metal ion binding"/>
    <property type="evidence" value="ECO:0007669"/>
    <property type="project" value="UniProtKB-KW"/>
</dbReference>
<keyword evidence="11" id="KW-1185">Reference proteome</keyword>
<evidence type="ECO:0000256" key="7">
    <source>
        <dbReference type="ARBA" id="ARBA00023242"/>
    </source>
</evidence>
<feature type="domain" description="DDE Tnp4" evidence="9">
    <location>
        <begin position="91"/>
        <end position="253"/>
    </location>
</feature>
<keyword evidence="7" id="KW-0539">Nucleus</keyword>
<evidence type="ECO:0000256" key="8">
    <source>
        <dbReference type="SAM" id="SignalP"/>
    </source>
</evidence>
<keyword evidence="6" id="KW-0378">Hydrolase</keyword>
<dbReference type="GO" id="GO:0005634">
    <property type="term" value="C:nucleus"/>
    <property type="evidence" value="ECO:0007669"/>
    <property type="project" value="UniProtKB-SubCell"/>
</dbReference>
<dbReference type="GO" id="GO:0004518">
    <property type="term" value="F:nuclease activity"/>
    <property type="evidence" value="ECO:0007669"/>
    <property type="project" value="UniProtKB-KW"/>
</dbReference>
<feature type="signal peptide" evidence="8">
    <location>
        <begin position="1"/>
        <end position="21"/>
    </location>
</feature>
<evidence type="ECO:0000256" key="3">
    <source>
        <dbReference type="ARBA" id="ARBA00006958"/>
    </source>
</evidence>
<dbReference type="InterPro" id="IPR027806">
    <property type="entry name" value="HARBI1_dom"/>
</dbReference>
<evidence type="ECO:0000313" key="11">
    <source>
        <dbReference type="Proteomes" id="UP001152888"/>
    </source>
</evidence>
<sequence>MLGHVLLSVIFFSQEFAWIASVSLNQAVKVAQKNNHQNISVLLDSLLSGYDNSIRPDFGVIHEFPSTQQDWLEVANGFEQKWQFINCGGALDGKHIRIVPPPHSGAQYYNYKNFYSIILMALVNADYEFIFVDVGKNRRLSDGGVIESTKFYHKLIHGQLHLPNNTDTENNFNFVFLGDEAFSVHENFLKPYPQRDLSYSKIIFNYRLSRARNVSENAFGLIAARFRILHTPIHMKNPENICYVVLAICSLHNFLRKRDTSYTTSTSFDQENLITKELQVGDWRKNAVNMTKLESRNKKVATIAAKTNRDNYTSYFNSDGKVDWQDEMLAKGKA</sequence>
<dbReference type="GO" id="GO:0016787">
    <property type="term" value="F:hydrolase activity"/>
    <property type="evidence" value="ECO:0007669"/>
    <property type="project" value="UniProtKB-KW"/>
</dbReference>
<name>A0A9P0PJR3_ACAOB</name>
<evidence type="ECO:0000259" key="9">
    <source>
        <dbReference type="Pfam" id="PF13359"/>
    </source>
</evidence>
<dbReference type="Pfam" id="PF13359">
    <property type="entry name" value="DDE_Tnp_4"/>
    <property type="match status" value="1"/>
</dbReference>
<evidence type="ECO:0000256" key="2">
    <source>
        <dbReference type="ARBA" id="ARBA00004123"/>
    </source>
</evidence>
<comment type="similarity">
    <text evidence="3">Belongs to the HARBI1 family.</text>
</comment>
<gene>
    <name evidence="10" type="ORF">ACAOBT_LOCUS17355</name>
</gene>
<dbReference type="Proteomes" id="UP001152888">
    <property type="component" value="Unassembled WGS sequence"/>
</dbReference>
<keyword evidence="8" id="KW-0732">Signal</keyword>
<comment type="subcellular location">
    <subcellularLocation>
        <location evidence="2">Nucleus</location>
    </subcellularLocation>
</comment>
<evidence type="ECO:0000256" key="6">
    <source>
        <dbReference type="ARBA" id="ARBA00022801"/>
    </source>
</evidence>
<dbReference type="EMBL" id="CAKOFQ010007003">
    <property type="protein sequence ID" value="CAH1986624.1"/>
    <property type="molecule type" value="Genomic_DNA"/>
</dbReference>
<protein>
    <recommendedName>
        <fullName evidence="9">DDE Tnp4 domain-containing protein</fullName>
    </recommendedName>
</protein>
<dbReference type="PANTHER" id="PTHR22930">
    <property type="match status" value="1"/>
</dbReference>
<evidence type="ECO:0000313" key="10">
    <source>
        <dbReference type="EMBL" id="CAH1986624.1"/>
    </source>
</evidence>
<keyword evidence="5" id="KW-0479">Metal-binding</keyword>
<organism evidence="10 11">
    <name type="scientific">Acanthoscelides obtectus</name>
    <name type="common">Bean weevil</name>
    <name type="synonym">Bruchus obtectus</name>
    <dbReference type="NCBI Taxonomy" id="200917"/>
    <lineage>
        <taxon>Eukaryota</taxon>
        <taxon>Metazoa</taxon>
        <taxon>Ecdysozoa</taxon>
        <taxon>Arthropoda</taxon>
        <taxon>Hexapoda</taxon>
        <taxon>Insecta</taxon>
        <taxon>Pterygota</taxon>
        <taxon>Neoptera</taxon>
        <taxon>Endopterygota</taxon>
        <taxon>Coleoptera</taxon>
        <taxon>Polyphaga</taxon>
        <taxon>Cucujiformia</taxon>
        <taxon>Chrysomeloidea</taxon>
        <taxon>Chrysomelidae</taxon>
        <taxon>Bruchinae</taxon>
        <taxon>Bruchini</taxon>
        <taxon>Acanthoscelides</taxon>
    </lineage>
</organism>
<evidence type="ECO:0000256" key="4">
    <source>
        <dbReference type="ARBA" id="ARBA00022722"/>
    </source>
</evidence>
<dbReference type="AlphaFoldDB" id="A0A9P0PJR3"/>
<dbReference type="OrthoDB" id="6751902at2759"/>
<accession>A0A9P0PJR3</accession>
<evidence type="ECO:0000256" key="1">
    <source>
        <dbReference type="ARBA" id="ARBA00001968"/>
    </source>
</evidence>
<dbReference type="PANTHER" id="PTHR22930:SF284">
    <property type="entry name" value="DDE TNP4 DOMAIN-CONTAINING PROTEIN"/>
    <property type="match status" value="1"/>
</dbReference>